<protein>
    <submittedName>
        <fullName evidence="1">Helix-turn-helix domain-containing protein</fullName>
    </submittedName>
</protein>
<dbReference type="InterPro" id="IPR010921">
    <property type="entry name" value="Trp_repressor/repl_initiator"/>
</dbReference>
<gene>
    <name evidence="1" type="ORF">OH806_04220</name>
</gene>
<evidence type="ECO:0000313" key="1">
    <source>
        <dbReference type="EMBL" id="MCW3160468.1"/>
    </source>
</evidence>
<dbReference type="Proteomes" id="UP001163719">
    <property type="component" value="Unassembled WGS sequence"/>
</dbReference>
<dbReference type="EMBL" id="JAPDHV010000002">
    <property type="protein sequence ID" value="MCW3160468.1"/>
    <property type="molecule type" value="Genomic_DNA"/>
</dbReference>
<accession>A0ABT3HLC7</accession>
<dbReference type="SUPFAM" id="SSF48295">
    <property type="entry name" value="TrpR-like"/>
    <property type="match status" value="1"/>
</dbReference>
<keyword evidence="2" id="KW-1185">Reference proteome</keyword>
<comment type="caution">
    <text evidence="1">The sequence shown here is derived from an EMBL/GenBank/DDBJ whole genome shotgun (WGS) entry which is preliminary data.</text>
</comment>
<sequence>MGPDYKQIYLDILEEKFPEKLRDKTIKKKLNSLESAMDILKLNKMIFGEAKSAMEFKSQRLRSYDESSILEILEYQKKNKLTNIGVANHYKISRNTIAKWKIFYKV</sequence>
<dbReference type="RefSeq" id="WP_264742426.1">
    <property type="nucleotide sequence ID" value="NZ_JAPDHV010000002.1"/>
</dbReference>
<proteinExistence type="predicted"/>
<reference evidence="1" key="1">
    <citation type="submission" date="2022-10" db="EMBL/GenBank/DDBJ databases">
        <title>Chryseobacterium babae sp. nov. isolated from the gut of the beetle Oryctes rhinoceros, and Chryseobacterium kimseyorum sp. nov., isolated from a stick insect rearing cage.</title>
        <authorList>
            <person name="Shelomi M."/>
            <person name="Han C.-J."/>
            <person name="Chen W.-M."/>
            <person name="Chen H.-K."/>
            <person name="Liaw S.-J."/>
            <person name="Muhle E."/>
            <person name="Clermont D."/>
        </authorList>
    </citation>
    <scope>NUCLEOTIDE SEQUENCE</scope>
    <source>
        <strain evidence="1">WLa1L2M3</strain>
    </source>
</reference>
<organism evidence="1 2">
    <name type="scientific">Chryseobacterium oryctis</name>
    <dbReference type="NCBI Taxonomy" id="2952618"/>
    <lineage>
        <taxon>Bacteria</taxon>
        <taxon>Pseudomonadati</taxon>
        <taxon>Bacteroidota</taxon>
        <taxon>Flavobacteriia</taxon>
        <taxon>Flavobacteriales</taxon>
        <taxon>Weeksellaceae</taxon>
        <taxon>Chryseobacterium group</taxon>
        <taxon>Chryseobacterium</taxon>
    </lineage>
</organism>
<evidence type="ECO:0000313" key="2">
    <source>
        <dbReference type="Proteomes" id="UP001163719"/>
    </source>
</evidence>
<name>A0ABT3HLC7_9FLAO</name>